<gene>
    <name evidence="3" type="ORF">CBYS24578_00012243</name>
</gene>
<dbReference type="Proteomes" id="UP000754883">
    <property type="component" value="Unassembled WGS sequence"/>
</dbReference>
<dbReference type="PANTHER" id="PTHR31668">
    <property type="entry name" value="GLUCOSE TRANSPORT TRANSCRIPTION REGULATOR RGT1-RELATED-RELATED"/>
    <property type="match status" value="1"/>
</dbReference>
<dbReference type="EMBL" id="CABFNO020001387">
    <property type="protein sequence ID" value="CAG9984507.1"/>
    <property type="molecule type" value="Genomic_DNA"/>
</dbReference>
<accession>A0A9N9U8W0</accession>
<evidence type="ECO:0000313" key="3">
    <source>
        <dbReference type="EMBL" id="CAG9984507.1"/>
    </source>
</evidence>
<proteinExistence type="predicted"/>
<name>A0A9N9U8W0_9HYPO</name>
<reference evidence="3" key="1">
    <citation type="submission" date="2021-10" db="EMBL/GenBank/DDBJ databases">
        <authorList>
            <person name="Piombo E."/>
        </authorList>
    </citation>
    <scope>NUCLEOTIDE SEQUENCE</scope>
</reference>
<feature type="domain" description="Xylanolytic transcriptional activator regulatory" evidence="2">
    <location>
        <begin position="16"/>
        <end position="106"/>
    </location>
</feature>
<dbReference type="OrthoDB" id="2283488at2759"/>
<comment type="caution">
    <text evidence="3">The sequence shown here is derived from an EMBL/GenBank/DDBJ whole genome shotgun (WGS) entry which is preliminary data.</text>
</comment>
<evidence type="ECO:0000313" key="4">
    <source>
        <dbReference type="Proteomes" id="UP000754883"/>
    </source>
</evidence>
<dbReference type="AlphaFoldDB" id="A0A9N9U8W0"/>
<dbReference type="PANTHER" id="PTHR31668:SF30">
    <property type="entry name" value="ZN(II)2CYS6 TRANSCRIPTION FACTOR (EUROFUNG)"/>
    <property type="match status" value="1"/>
</dbReference>
<dbReference type="CDD" id="cd12148">
    <property type="entry name" value="fungal_TF_MHR"/>
    <property type="match status" value="1"/>
</dbReference>
<protein>
    <recommendedName>
        <fullName evidence="2">Xylanolytic transcriptional activator regulatory domain-containing protein</fullName>
    </recommendedName>
</protein>
<keyword evidence="4" id="KW-1185">Reference proteome</keyword>
<sequence length="352" mass="40289">MTYPTAASLAIRIFQASCYQMTGNSCLSWHKVDEAVRLAIQMRLLDEESYEGLDSVEAALRRNALRYLYSLDRSNSLQSGKKQNLSELRLQSPVITDFNFDEHVSLLDRNRLENEGCFERYLMMGFQKNYELWRHGFGVLFDLDLFLSANSRASDDRVLDMAQMSSLTGSFLRFSSILDDVPEFVMSPTMICNPDKLREEYQRLAVWIQKSNIMLSYHFLQLFILNRFAAADLLSLLGLSSDRLSIGWKQTDIAHEVLNLMKTVPLDALRANGEPGLDKGEKWLFANLGVSQAEKLRYICATLLEVMQGQESVHVLTRAKKHFFGLLDYLSRLNSRVSDKLARLYETTEASS</sequence>
<dbReference type="InterPro" id="IPR050797">
    <property type="entry name" value="Carb_Metab_Trans_Reg"/>
</dbReference>
<evidence type="ECO:0000256" key="1">
    <source>
        <dbReference type="ARBA" id="ARBA00023242"/>
    </source>
</evidence>
<dbReference type="GO" id="GO:0008270">
    <property type="term" value="F:zinc ion binding"/>
    <property type="evidence" value="ECO:0007669"/>
    <property type="project" value="InterPro"/>
</dbReference>
<keyword evidence="1" id="KW-0539">Nucleus</keyword>
<organism evidence="3 4">
    <name type="scientific">Clonostachys byssicola</name>
    <dbReference type="NCBI Taxonomy" id="160290"/>
    <lineage>
        <taxon>Eukaryota</taxon>
        <taxon>Fungi</taxon>
        <taxon>Dikarya</taxon>
        <taxon>Ascomycota</taxon>
        <taxon>Pezizomycotina</taxon>
        <taxon>Sordariomycetes</taxon>
        <taxon>Hypocreomycetidae</taxon>
        <taxon>Hypocreales</taxon>
        <taxon>Bionectriaceae</taxon>
        <taxon>Clonostachys</taxon>
    </lineage>
</organism>
<dbReference type="GO" id="GO:0006351">
    <property type="term" value="P:DNA-templated transcription"/>
    <property type="evidence" value="ECO:0007669"/>
    <property type="project" value="InterPro"/>
</dbReference>
<evidence type="ECO:0000259" key="2">
    <source>
        <dbReference type="Pfam" id="PF04082"/>
    </source>
</evidence>
<dbReference type="GO" id="GO:0003677">
    <property type="term" value="F:DNA binding"/>
    <property type="evidence" value="ECO:0007669"/>
    <property type="project" value="InterPro"/>
</dbReference>
<dbReference type="Pfam" id="PF04082">
    <property type="entry name" value="Fungal_trans"/>
    <property type="match status" value="1"/>
</dbReference>
<dbReference type="InterPro" id="IPR007219">
    <property type="entry name" value="XnlR_reg_dom"/>
</dbReference>